<protein>
    <submittedName>
        <fullName evidence="1">AAA family ATPase</fullName>
    </submittedName>
</protein>
<reference evidence="1 2" key="1">
    <citation type="submission" date="2020-05" db="EMBL/GenBank/DDBJ databases">
        <title>Paenibacillus glebae, sp. nov., Paenibacillus humi sp. nov., Paenibacillus pedi sp. nov., Paenibacillus terrestris sp. nov. and Paenibacillus terricola sp. nov., isolated from a forest top soil sample.</title>
        <authorList>
            <person name="Qi S."/>
            <person name="Carlier A."/>
            <person name="Cnockaert M."/>
            <person name="Vandamme P."/>
        </authorList>
    </citation>
    <scope>NUCLEOTIDE SEQUENCE [LARGE SCALE GENOMIC DNA]</scope>
    <source>
        <strain evidence="1 2">LMG 29502</strain>
    </source>
</reference>
<accession>A0ABX2DZ94</accession>
<name>A0ABX2DZ94_9BACL</name>
<dbReference type="EMBL" id="JABMKX010000022">
    <property type="protein sequence ID" value="NQX49186.1"/>
    <property type="molecule type" value="Genomic_DNA"/>
</dbReference>
<sequence>MMEMKLPLFIITGASGVGKTTVMHELRKQLPEFVLFSTDDDHFGTTGKKLEYQDRYNLLLHAAHAVAWSGRGTVICGTMMPWDAEKCDVYDAFSEVHFINLHCDDATRNARLRGREDAATWTEDMLRQHEVFAQWLLDHAETDYDPPMPTFDSASTPPAQLAEQLKEYITLKWQESVGKEEKSKVE</sequence>
<proteinExistence type="predicted"/>
<dbReference type="InterPro" id="IPR027417">
    <property type="entry name" value="P-loop_NTPase"/>
</dbReference>
<dbReference type="Proteomes" id="UP000711047">
    <property type="component" value="Unassembled WGS sequence"/>
</dbReference>
<keyword evidence="2" id="KW-1185">Reference proteome</keyword>
<gene>
    <name evidence="1" type="ORF">HQN87_28075</name>
</gene>
<evidence type="ECO:0000313" key="2">
    <source>
        <dbReference type="Proteomes" id="UP000711047"/>
    </source>
</evidence>
<dbReference type="SUPFAM" id="SSF52540">
    <property type="entry name" value="P-loop containing nucleoside triphosphate hydrolases"/>
    <property type="match status" value="1"/>
</dbReference>
<dbReference type="Gene3D" id="3.40.50.300">
    <property type="entry name" value="P-loop containing nucleotide triphosphate hydrolases"/>
    <property type="match status" value="1"/>
</dbReference>
<comment type="caution">
    <text evidence="1">The sequence shown here is derived from an EMBL/GenBank/DDBJ whole genome shotgun (WGS) entry which is preliminary data.</text>
</comment>
<dbReference type="Pfam" id="PF13671">
    <property type="entry name" value="AAA_33"/>
    <property type="match status" value="1"/>
</dbReference>
<organism evidence="1 2">
    <name type="scientific">Paenibacillus tritici</name>
    <dbReference type="NCBI Taxonomy" id="1873425"/>
    <lineage>
        <taxon>Bacteria</taxon>
        <taxon>Bacillati</taxon>
        <taxon>Bacillota</taxon>
        <taxon>Bacilli</taxon>
        <taxon>Bacillales</taxon>
        <taxon>Paenibacillaceae</taxon>
        <taxon>Paenibacillus</taxon>
    </lineage>
</organism>
<evidence type="ECO:0000313" key="1">
    <source>
        <dbReference type="EMBL" id="NQX49186.1"/>
    </source>
</evidence>